<evidence type="ECO:0000313" key="3">
    <source>
        <dbReference type="Proteomes" id="UP001189429"/>
    </source>
</evidence>
<feature type="non-terminal residue" evidence="2">
    <location>
        <position position="64"/>
    </location>
</feature>
<sequence length="64" mass="7043">VHRAGACGAGRLRHRVCRAGRVDPGAHRYQEDRECFRAHHVHEADAAGAADPAAPPPREPDRRE</sequence>
<dbReference type="Proteomes" id="UP001189429">
    <property type="component" value="Unassembled WGS sequence"/>
</dbReference>
<accession>A0ABN9V4W2</accession>
<name>A0ABN9V4W2_9DINO</name>
<gene>
    <name evidence="2" type="ORF">PCOR1329_LOCUS53537</name>
</gene>
<keyword evidence="3" id="KW-1185">Reference proteome</keyword>
<reference evidence="2" key="1">
    <citation type="submission" date="2023-10" db="EMBL/GenBank/DDBJ databases">
        <authorList>
            <person name="Chen Y."/>
            <person name="Shah S."/>
            <person name="Dougan E. K."/>
            <person name="Thang M."/>
            <person name="Chan C."/>
        </authorList>
    </citation>
    <scope>NUCLEOTIDE SEQUENCE [LARGE SCALE GENOMIC DNA]</scope>
</reference>
<feature type="region of interest" description="Disordered" evidence="1">
    <location>
        <begin position="43"/>
        <end position="64"/>
    </location>
</feature>
<feature type="non-terminal residue" evidence="2">
    <location>
        <position position="1"/>
    </location>
</feature>
<proteinExistence type="predicted"/>
<organism evidence="2 3">
    <name type="scientific">Prorocentrum cordatum</name>
    <dbReference type="NCBI Taxonomy" id="2364126"/>
    <lineage>
        <taxon>Eukaryota</taxon>
        <taxon>Sar</taxon>
        <taxon>Alveolata</taxon>
        <taxon>Dinophyceae</taxon>
        <taxon>Prorocentrales</taxon>
        <taxon>Prorocentraceae</taxon>
        <taxon>Prorocentrum</taxon>
    </lineage>
</organism>
<protein>
    <submittedName>
        <fullName evidence="2">Uncharacterized protein</fullName>
    </submittedName>
</protein>
<comment type="caution">
    <text evidence="2">The sequence shown here is derived from an EMBL/GenBank/DDBJ whole genome shotgun (WGS) entry which is preliminary data.</text>
</comment>
<evidence type="ECO:0000313" key="2">
    <source>
        <dbReference type="EMBL" id="CAK0866337.1"/>
    </source>
</evidence>
<evidence type="ECO:0000256" key="1">
    <source>
        <dbReference type="SAM" id="MobiDB-lite"/>
    </source>
</evidence>
<dbReference type="EMBL" id="CAUYUJ010016526">
    <property type="protein sequence ID" value="CAK0866337.1"/>
    <property type="molecule type" value="Genomic_DNA"/>
</dbReference>